<keyword evidence="1" id="KW-0175">Coiled coil</keyword>
<keyword evidence="3" id="KW-1185">Reference proteome</keyword>
<dbReference type="Proteomes" id="UP000265618">
    <property type="component" value="Unassembled WGS sequence"/>
</dbReference>
<name>A0A9K3D6I4_9EUKA</name>
<feature type="non-terminal residue" evidence="2">
    <location>
        <position position="1"/>
    </location>
</feature>
<organism evidence="2 3">
    <name type="scientific">Kipferlia bialata</name>
    <dbReference type="NCBI Taxonomy" id="797122"/>
    <lineage>
        <taxon>Eukaryota</taxon>
        <taxon>Metamonada</taxon>
        <taxon>Carpediemonas-like organisms</taxon>
        <taxon>Kipferlia</taxon>
    </lineage>
</organism>
<evidence type="ECO:0000256" key="1">
    <source>
        <dbReference type="SAM" id="Coils"/>
    </source>
</evidence>
<sequence length="91" mass="10269">MVSGNAASREVNVNVVLRCRPPSPGERHREMRQDNHRLKRAAAALREENTALRTRSRAAEAEVLESGRTLRRLKTALEHSREMCDPLPTIA</sequence>
<protein>
    <submittedName>
        <fullName evidence="2">Uncharacterized protein</fullName>
    </submittedName>
</protein>
<accession>A0A9K3D6I4</accession>
<dbReference type="EMBL" id="BDIP01005695">
    <property type="protein sequence ID" value="GIQ90033.1"/>
    <property type="molecule type" value="Genomic_DNA"/>
</dbReference>
<evidence type="ECO:0000313" key="3">
    <source>
        <dbReference type="Proteomes" id="UP000265618"/>
    </source>
</evidence>
<feature type="coiled-coil region" evidence="1">
    <location>
        <begin position="28"/>
        <end position="62"/>
    </location>
</feature>
<reference evidence="2 3" key="1">
    <citation type="journal article" date="2018" name="PLoS ONE">
        <title>The draft genome of Kipferlia bialata reveals reductive genome evolution in fornicate parasites.</title>
        <authorList>
            <person name="Tanifuji G."/>
            <person name="Takabayashi S."/>
            <person name="Kume K."/>
            <person name="Takagi M."/>
            <person name="Nakayama T."/>
            <person name="Kamikawa R."/>
            <person name="Inagaki Y."/>
            <person name="Hashimoto T."/>
        </authorList>
    </citation>
    <scope>NUCLEOTIDE SEQUENCE [LARGE SCALE GENOMIC DNA]</scope>
    <source>
        <strain evidence="2">NY0173</strain>
    </source>
</reference>
<evidence type="ECO:0000313" key="2">
    <source>
        <dbReference type="EMBL" id="GIQ90033.1"/>
    </source>
</evidence>
<dbReference type="AlphaFoldDB" id="A0A9K3D6I4"/>
<comment type="caution">
    <text evidence="2">The sequence shown here is derived from an EMBL/GenBank/DDBJ whole genome shotgun (WGS) entry which is preliminary data.</text>
</comment>
<gene>
    <name evidence="2" type="ORF">KIPB_012676</name>
</gene>
<proteinExistence type="predicted"/>